<dbReference type="EMBL" id="POUC01000107">
    <property type="protein sequence ID" value="PNG21056.1"/>
    <property type="molecule type" value="Genomic_DNA"/>
</dbReference>
<keyword evidence="2" id="KW-1185">Reference proteome</keyword>
<comment type="caution">
    <text evidence="1">The sequence shown here is derived from an EMBL/GenBank/DDBJ whole genome shotgun (WGS) entry which is preliminary data.</text>
</comment>
<sequence>MTKPVNVLTAVLEAHGKTCACRGSCGTEHSGLRCDATHSGKGKPLLAAPQYPNASDTQNAAAPFEDLRPWCWKCWRDALNRERERAADMRRRELEEGQVSLFDVDREPAA</sequence>
<name>A0A2N8TPW6_9ACTN</name>
<evidence type="ECO:0000313" key="2">
    <source>
        <dbReference type="Proteomes" id="UP000235943"/>
    </source>
</evidence>
<dbReference type="AlphaFoldDB" id="A0A2N8TPW6"/>
<gene>
    <name evidence="1" type="ORF">C1J00_16880</name>
</gene>
<evidence type="ECO:0000313" key="1">
    <source>
        <dbReference type="EMBL" id="PNG21056.1"/>
    </source>
</evidence>
<accession>A0A2N8TPW6</accession>
<protein>
    <submittedName>
        <fullName evidence="1">Uncharacterized protein</fullName>
    </submittedName>
</protein>
<reference evidence="1 2" key="1">
    <citation type="submission" date="2018-01" db="EMBL/GenBank/DDBJ databases">
        <title>Draft genome sequence of Streptomyces sp. 13K301.</title>
        <authorList>
            <person name="Sahin N."/>
            <person name="Saygin H."/>
            <person name="Ay H."/>
        </authorList>
    </citation>
    <scope>NUCLEOTIDE SEQUENCE [LARGE SCALE GENOMIC DNA]</scope>
    <source>
        <strain evidence="1 2">13K301</strain>
    </source>
</reference>
<organism evidence="1 2">
    <name type="scientific">Streptomyces cahuitamycinicus</name>
    <dbReference type="NCBI Taxonomy" id="2070367"/>
    <lineage>
        <taxon>Bacteria</taxon>
        <taxon>Bacillati</taxon>
        <taxon>Actinomycetota</taxon>
        <taxon>Actinomycetes</taxon>
        <taxon>Kitasatosporales</taxon>
        <taxon>Streptomycetaceae</taxon>
        <taxon>Streptomyces</taxon>
    </lineage>
</organism>
<proteinExistence type="predicted"/>
<dbReference type="Proteomes" id="UP000235943">
    <property type="component" value="Unassembled WGS sequence"/>
</dbReference>